<dbReference type="AlphaFoldDB" id="A0A1Y2E8R0"/>
<evidence type="ECO:0000313" key="3">
    <source>
        <dbReference type="Proteomes" id="UP000193467"/>
    </source>
</evidence>
<protein>
    <submittedName>
        <fullName evidence="2">Uncharacterized protein</fullName>
    </submittedName>
</protein>
<organism evidence="2 3">
    <name type="scientific">Leucosporidium creatinivorum</name>
    <dbReference type="NCBI Taxonomy" id="106004"/>
    <lineage>
        <taxon>Eukaryota</taxon>
        <taxon>Fungi</taxon>
        <taxon>Dikarya</taxon>
        <taxon>Basidiomycota</taxon>
        <taxon>Pucciniomycotina</taxon>
        <taxon>Microbotryomycetes</taxon>
        <taxon>Leucosporidiales</taxon>
        <taxon>Leucosporidium</taxon>
    </lineage>
</organism>
<keyword evidence="3" id="KW-1185">Reference proteome</keyword>
<name>A0A1Y2E8R0_9BASI</name>
<feature type="region of interest" description="Disordered" evidence="1">
    <location>
        <begin position="270"/>
        <end position="293"/>
    </location>
</feature>
<dbReference type="Proteomes" id="UP000193467">
    <property type="component" value="Unassembled WGS sequence"/>
</dbReference>
<comment type="caution">
    <text evidence="2">The sequence shown here is derived from an EMBL/GenBank/DDBJ whole genome shotgun (WGS) entry which is preliminary data.</text>
</comment>
<evidence type="ECO:0000313" key="2">
    <source>
        <dbReference type="EMBL" id="ORY67932.1"/>
    </source>
</evidence>
<dbReference type="InParanoid" id="A0A1Y2E8R0"/>
<sequence>MPALSLQSFASSLKKAPRKLFKRNGTKTKMTISSPFNVTITSCPLWLKVAAEEIIEPEPEALTSAEILEHLRVSLPAKLAAAEQQESDNVDQRSPKFVPKLGRIFELTERRCLGEVSSAKEQGQVESSADEDLFTPIISDSDSDSDVSSTPSTPTTERYSSLFDTPSPQSSPASSVSSLPLPAEHVDIAKRLFTSASATTTSKVDSRTTSRIPRLTLKSSTSTIGLGLALSLPQDLRSSAEQVFGPFRPQRSPKSRSADIYRTTLIPAPTVSSNIKPRPSSRRSPSFSRKLGAPLTSLPPRVFPISRTPFGRVSLSNESSIGSPSLYRRGRCGVPVRRA</sequence>
<feature type="compositionally biased region" description="Low complexity" evidence="1">
    <location>
        <begin position="166"/>
        <end position="179"/>
    </location>
</feature>
<gene>
    <name evidence="2" type="ORF">BCR35DRAFT_334446</name>
</gene>
<accession>A0A1Y2E8R0</accession>
<feature type="region of interest" description="Disordered" evidence="1">
    <location>
        <begin position="116"/>
        <end position="179"/>
    </location>
</feature>
<proteinExistence type="predicted"/>
<dbReference type="EMBL" id="MCGR01000060">
    <property type="protein sequence ID" value="ORY67932.1"/>
    <property type="molecule type" value="Genomic_DNA"/>
</dbReference>
<evidence type="ECO:0000256" key="1">
    <source>
        <dbReference type="SAM" id="MobiDB-lite"/>
    </source>
</evidence>
<feature type="compositionally biased region" description="Low complexity" evidence="1">
    <location>
        <begin position="146"/>
        <end position="156"/>
    </location>
</feature>
<reference evidence="2 3" key="1">
    <citation type="submission" date="2016-07" db="EMBL/GenBank/DDBJ databases">
        <title>Pervasive Adenine N6-methylation of Active Genes in Fungi.</title>
        <authorList>
            <consortium name="DOE Joint Genome Institute"/>
            <person name="Mondo S.J."/>
            <person name="Dannebaum R.O."/>
            <person name="Kuo R.C."/>
            <person name="Labutti K."/>
            <person name="Haridas S."/>
            <person name="Kuo A."/>
            <person name="Salamov A."/>
            <person name="Ahrendt S.R."/>
            <person name="Lipzen A."/>
            <person name="Sullivan W."/>
            <person name="Andreopoulos W.B."/>
            <person name="Clum A."/>
            <person name="Lindquist E."/>
            <person name="Daum C."/>
            <person name="Ramamoorthy G.K."/>
            <person name="Gryganskyi A."/>
            <person name="Culley D."/>
            <person name="Magnuson J.K."/>
            <person name="James T.Y."/>
            <person name="O'Malley M.A."/>
            <person name="Stajich J.E."/>
            <person name="Spatafora J.W."/>
            <person name="Visel A."/>
            <person name="Grigoriev I.V."/>
        </authorList>
    </citation>
    <scope>NUCLEOTIDE SEQUENCE [LARGE SCALE GENOMIC DNA]</scope>
    <source>
        <strain evidence="2 3">62-1032</strain>
    </source>
</reference>